<dbReference type="OrthoDB" id="1246610at2"/>
<dbReference type="EMBL" id="FQWE01000005">
    <property type="protein sequence ID" value="SHG18899.1"/>
    <property type="molecule type" value="Genomic_DNA"/>
</dbReference>
<evidence type="ECO:0000256" key="1">
    <source>
        <dbReference type="SAM" id="Phobius"/>
    </source>
</evidence>
<sequence length="199" mass="23796">MTTLKIKIHNQSQEFTILDDSVAIDFNTNEHKLAYKIPFDEIKDSTYTIRKKRDKKEGLLYISAFFNIILILFIFSEELKIGLIFISYLLIPLTIILALGLTSFNKGFEEKNIESDKILYFIFTKKNEIEVDRFISCIFEKRNAFFKNKYLKIDAVLPYHFQSDRILWLYTNKFISESEYEIIKEDLDRYFNFKLDLNN</sequence>
<reference evidence="3" key="1">
    <citation type="submission" date="2016-11" db="EMBL/GenBank/DDBJ databases">
        <authorList>
            <person name="Varghese N."/>
            <person name="Submissions S."/>
        </authorList>
    </citation>
    <scope>NUCLEOTIDE SEQUENCE [LARGE SCALE GENOMIC DNA]</scope>
    <source>
        <strain evidence="3">DSM 19741</strain>
    </source>
</reference>
<keyword evidence="1" id="KW-1133">Transmembrane helix</keyword>
<keyword evidence="1" id="KW-0812">Transmembrane</keyword>
<protein>
    <submittedName>
        <fullName evidence="2">Uncharacterized protein</fullName>
    </submittedName>
</protein>
<dbReference type="AlphaFoldDB" id="A0A1M5HSE8"/>
<evidence type="ECO:0000313" key="2">
    <source>
        <dbReference type="EMBL" id="SHG18899.1"/>
    </source>
</evidence>
<proteinExistence type="predicted"/>
<keyword evidence="1" id="KW-0472">Membrane</keyword>
<dbReference type="STRING" id="271157.SAMN05444396_105289"/>
<feature type="transmembrane region" description="Helical" evidence="1">
    <location>
        <begin position="58"/>
        <end position="75"/>
    </location>
</feature>
<dbReference type="Proteomes" id="UP000184036">
    <property type="component" value="Unassembled WGS sequence"/>
</dbReference>
<gene>
    <name evidence="2" type="ORF">SAMN05444396_105289</name>
</gene>
<organism evidence="2 3">
    <name type="scientific">Flavobacterium segetis</name>
    <dbReference type="NCBI Taxonomy" id="271157"/>
    <lineage>
        <taxon>Bacteria</taxon>
        <taxon>Pseudomonadati</taxon>
        <taxon>Bacteroidota</taxon>
        <taxon>Flavobacteriia</taxon>
        <taxon>Flavobacteriales</taxon>
        <taxon>Flavobacteriaceae</taxon>
        <taxon>Flavobacterium</taxon>
    </lineage>
</organism>
<name>A0A1M5HSE8_9FLAO</name>
<keyword evidence="3" id="KW-1185">Reference proteome</keyword>
<accession>A0A1M5HSE8</accession>
<dbReference type="RefSeq" id="WP_072991369.1">
    <property type="nucleotide sequence ID" value="NZ_FQWE01000005.1"/>
</dbReference>
<evidence type="ECO:0000313" key="3">
    <source>
        <dbReference type="Proteomes" id="UP000184036"/>
    </source>
</evidence>
<feature type="transmembrane region" description="Helical" evidence="1">
    <location>
        <begin position="81"/>
        <end position="101"/>
    </location>
</feature>